<proteinExistence type="predicted"/>
<organism evidence="1 2">
    <name type="scientific">Cajanus cajan</name>
    <name type="common">Pigeon pea</name>
    <name type="synonym">Cajanus indicus</name>
    <dbReference type="NCBI Taxonomy" id="3821"/>
    <lineage>
        <taxon>Eukaryota</taxon>
        <taxon>Viridiplantae</taxon>
        <taxon>Streptophyta</taxon>
        <taxon>Embryophyta</taxon>
        <taxon>Tracheophyta</taxon>
        <taxon>Spermatophyta</taxon>
        <taxon>Magnoliopsida</taxon>
        <taxon>eudicotyledons</taxon>
        <taxon>Gunneridae</taxon>
        <taxon>Pentapetalae</taxon>
        <taxon>rosids</taxon>
        <taxon>fabids</taxon>
        <taxon>Fabales</taxon>
        <taxon>Fabaceae</taxon>
        <taxon>Papilionoideae</taxon>
        <taxon>50 kb inversion clade</taxon>
        <taxon>NPAAA clade</taxon>
        <taxon>indigoferoid/millettioid clade</taxon>
        <taxon>Phaseoleae</taxon>
        <taxon>Cajanus</taxon>
    </lineage>
</organism>
<dbReference type="Proteomes" id="UP000075243">
    <property type="component" value="Chromosome 2"/>
</dbReference>
<keyword evidence="2" id="KW-1185">Reference proteome</keyword>
<name>A0A151U1I8_CAJCA</name>
<accession>A0A151U1I8</accession>
<dbReference type="Gramene" id="C.cajan_05659.t">
    <property type="protein sequence ID" value="C.cajan_05659.t.cds1"/>
    <property type="gene ID" value="C.cajan_05659"/>
</dbReference>
<reference evidence="1 2" key="1">
    <citation type="journal article" date="2012" name="Nat. Biotechnol.">
        <title>Draft genome sequence of pigeonpea (Cajanus cajan), an orphan legume crop of resource-poor farmers.</title>
        <authorList>
            <person name="Varshney R.K."/>
            <person name="Chen W."/>
            <person name="Li Y."/>
            <person name="Bharti A.K."/>
            <person name="Saxena R.K."/>
            <person name="Schlueter J.A."/>
            <person name="Donoghue M.T."/>
            <person name="Azam S."/>
            <person name="Fan G."/>
            <person name="Whaley A.M."/>
            <person name="Farmer A.D."/>
            <person name="Sheridan J."/>
            <person name="Iwata A."/>
            <person name="Tuteja R."/>
            <person name="Penmetsa R.V."/>
            <person name="Wu W."/>
            <person name="Upadhyaya H.D."/>
            <person name="Yang S.P."/>
            <person name="Shah T."/>
            <person name="Saxena K.B."/>
            <person name="Michael T."/>
            <person name="McCombie W.R."/>
            <person name="Yang B."/>
            <person name="Zhang G."/>
            <person name="Yang H."/>
            <person name="Wang J."/>
            <person name="Spillane C."/>
            <person name="Cook D.R."/>
            <person name="May G.D."/>
            <person name="Xu X."/>
            <person name="Jackson S.A."/>
        </authorList>
    </citation>
    <scope>NUCLEOTIDE SEQUENCE [LARGE SCALE GENOMIC DNA]</scope>
    <source>
        <strain evidence="2">cv. Asha</strain>
    </source>
</reference>
<dbReference type="EMBL" id="CM003604">
    <property type="protein sequence ID" value="KYP73186.1"/>
    <property type="molecule type" value="Genomic_DNA"/>
</dbReference>
<dbReference type="AlphaFoldDB" id="A0A151U1I8"/>
<sequence length="67" mass="7776">MSHHLKCKSKGGGGEAALEIDISKAYNHVHWNFLVAMMEKLGFDIQWIKWMTMCVKNVTYSIYINEQ</sequence>
<protein>
    <submittedName>
        <fullName evidence="1">Uncharacterized protein</fullName>
    </submittedName>
</protein>
<gene>
    <name evidence="1" type="ORF">KK1_005799</name>
</gene>
<evidence type="ECO:0000313" key="1">
    <source>
        <dbReference type="EMBL" id="KYP73186.1"/>
    </source>
</evidence>
<evidence type="ECO:0000313" key="2">
    <source>
        <dbReference type="Proteomes" id="UP000075243"/>
    </source>
</evidence>